<proteinExistence type="predicted"/>
<comment type="caution">
    <text evidence="1">The sequence shown here is derived from an EMBL/GenBank/DDBJ whole genome shotgun (WGS) entry which is preliminary data.</text>
</comment>
<keyword evidence="2" id="KW-1185">Reference proteome</keyword>
<reference evidence="1" key="1">
    <citation type="journal article" date="2023" name="G3 (Bethesda)">
        <title>A reference genome for the long-term kleptoplast-retaining sea slug Elysia crispata morphotype clarki.</title>
        <authorList>
            <person name="Eastman K.E."/>
            <person name="Pendleton A.L."/>
            <person name="Shaikh M.A."/>
            <person name="Suttiyut T."/>
            <person name="Ogas R."/>
            <person name="Tomko P."/>
            <person name="Gavelis G."/>
            <person name="Widhalm J.R."/>
            <person name="Wisecaver J.H."/>
        </authorList>
    </citation>
    <scope>NUCLEOTIDE SEQUENCE</scope>
    <source>
        <strain evidence="1">ECLA1</strain>
    </source>
</reference>
<dbReference type="EMBL" id="JAWDGP010005190">
    <property type="protein sequence ID" value="KAK3758899.1"/>
    <property type="molecule type" value="Genomic_DNA"/>
</dbReference>
<dbReference type="AlphaFoldDB" id="A0AAE0YX42"/>
<dbReference type="Proteomes" id="UP001283361">
    <property type="component" value="Unassembled WGS sequence"/>
</dbReference>
<sequence>MKLNLAQTGSKLEKLCPPKLSAELMITQKSLTQSYLLAPCAIPTNQQNYALLSPCSPPFYVNLWSVTISPDRIRMAIIVAVTSGHYSCPAQIFQRDVFSSASDD</sequence>
<evidence type="ECO:0000313" key="1">
    <source>
        <dbReference type="EMBL" id="KAK3758899.1"/>
    </source>
</evidence>
<evidence type="ECO:0000313" key="2">
    <source>
        <dbReference type="Proteomes" id="UP001283361"/>
    </source>
</evidence>
<gene>
    <name evidence="1" type="ORF">RRG08_033159</name>
</gene>
<name>A0AAE0YX42_9GAST</name>
<organism evidence="1 2">
    <name type="scientific">Elysia crispata</name>
    <name type="common">lettuce slug</name>
    <dbReference type="NCBI Taxonomy" id="231223"/>
    <lineage>
        <taxon>Eukaryota</taxon>
        <taxon>Metazoa</taxon>
        <taxon>Spiralia</taxon>
        <taxon>Lophotrochozoa</taxon>
        <taxon>Mollusca</taxon>
        <taxon>Gastropoda</taxon>
        <taxon>Heterobranchia</taxon>
        <taxon>Euthyneura</taxon>
        <taxon>Panpulmonata</taxon>
        <taxon>Sacoglossa</taxon>
        <taxon>Placobranchoidea</taxon>
        <taxon>Plakobranchidae</taxon>
        <taxon>Elysia</taxon>
    </lineage>
</organism>
<accession>A0AAE0YX42</accession>
<protein>
    <submittedName>
        <fullName evidence="1">Uncharacterized protein</fullName>
    </submittedName>
</protein>